<protein>
    <submittedName>
        <fullName evidence="6">Haloacid dehalogenase superfamily, subfamily IA, variant 3 with third motif having DD or ED</fullName>
    </submittedName>
</protein>
<evidence type="ECO:0000313" key="6">
    <source>
        <dbReference type="EMBL" id="SFE00499.1"/>
    </source>
</evidence>
<dbReference type="InterPro" id="IPR006439">
    <property type="entry name" value="HAD-SF_hydro_IA"/>
</dbReference>
<dbReference type="SFLD" id="SFLDS00003">
    <property type="entry name" value="Haloacid_Dehalogenase"/>
    <property type="match status" value="1"/>
</dbReference>
<reference evidence="6 7" key="1">
    <citation type="submission" date="2016-10" db="EMBL/GenBank/DDBJ databases">
        <authorList>
            <person name="Varghese N."/>
            <person name="Submissions S."/>
        </authorList>
    </citation>
    <scope>NUCLEOTIDE SEQUENCE [LARGE SCALE GENOMIC DNA]</scope>
    <source>
        <strain evidence="7">YIM D21,KCTC 23444,ACCC 10710</strain>
    </source>
</reference>
<keyword evidence="5" id="KW-0119">Carbohydrate metabolism</keyword>
<dbReference type="Gene3D" id="1.10.150.240">
    <property type="entry name" value="Putative phosphatase, domain 2"/>
    <property type="match status" value="1"/>
</dbReference>
<comment type="cofactor">
    <cofactor evidence="1">
        <name>Mg(2+)</name>
        <dbReference type="ChEBI" id="CHEBI:18420"/>
    </cofactor>
</comment>
<organism evidence="6 7">
    <name type="scientific">Roseivivax sediminis</name>
    <dbReference type="NCBI Taxonomy" id="936889"/>
    <lineage>
        <taxon>Bacteria</taxon>
        <taxon>Pseudomonadati</taxon>
        <taxon>Pseudomonadota</taxon>
        <taxon>Alphaproteobacteria</taxon>
        <taxon>Rhodobacterales</taxon>
        <taxon>Roseobacteraceae</taxon>
        <taxon>Roseivivax</taxon>
    </lineage>
</organism>
<keyword evidence="4" id="KW-0460">Magnesium</keyword>
<proteinExistence type="inferred from homology"/>
<keyword evidence="3" id="KW-0479">Metal-binding</keyword>
<evidence type="ECO:0000256" key="4">
    <source>
        <dbReference type="ARBA" id="ARBA00022842"/>
    </source>
</evidence>
<accession>A0A1I1WZK0</accession>
<name>A0A1I1WZK0_9RHOB</name>
<evidence type="ECO:0000256" key="3">
    <source>
        <dbReference type="ARBA" id="ARBA00022723"/>
    </source>
</evidence>
<dbReference type="Proteomes" id="UP000325289">
    <property type="component" value="Unassembled WGS sequence"/>
</dbReference>
<keyword evidence="7" id="KW-1185">Reference proteome</keyword>
<dbReference type="Pfam" id="PF13419">
    <property type="entry name" value="HAD_2"/>
    <property type="match status" value="1"/>
</dbReference>
<dbReference type="PANTHER" id="PTHR46193:SF18">
    <property type="entry name" value="HEXITOL PHOSPHATASE B"/>
    <property type="match status" value="1"/>
</dbReference>
<dbReference type="PANTHER" id="PTHR46193">
    <property type="entry name" value="6-PHOSPHOGLUCONATE PHOSPHATASE"/>
    <property type="match status" value="1"/>
</dbReference>
<dbReference type="InterPro" id="IPR023198">
    <property type="entry name" value="PGP-like_dom2"/>
</dbReference>
<dbReference type="NCBIfam" id="TIGR01509">
    <property type="entry name" value="HAD-SF-IA-v3"/>
    <property type="match status" value="1"/>
</dbReference>
<dbReference type="InterPro" id="IPR051600">
    <property type="entry name" value="Beta-PGM-like"/>
</dbReference>
<dbReference type="GO" id="GO:0046872">
    <property type="term" value="F:metal ion binding"/>
    <property type="evidence" value="ECO:0007669"/>
    <property type="project" value="UniProtKB-KW"/>
</dbReference>
<dbReference type="SFLD" id="SFLDG01129">
    <property type="entry name" value="C1.5:_HAD__Beta-PGM__Phosphata"/>
    <property type="match status" value="1"/>
</dbReference>
<dbReference type="PRINTS" id="PR00413">
    <property type="entry name" value="HADHALOGNASE"/>
</dbReference>
<dbReference type="InterPro" id="IPR041492">
    <property type="entry name" value="HAD_2"/>
</dbReference>
<dbReference type="InterPro" id="IPR036412">
    <property type="entry name" value="HAD-like_sf"/>
</dbReference>
<dbReference type="EMBL" id="FOMS01000005">
    <property type="protein sequence ID" value="SFE00499.1"/>
    <property type="molecule type" value="Genomic_DNA"/>
</dbReference>
<evidence type="ECO:0000313" key="7">
    <source>
        <dbReference type="Proteomes" id="UP000325289"/>
    </source>
</evidence>
<dbReference type="OrthoDB" id="9782449at2"/>
<evidence type="ECO:0000256" key="2">
    <source>
        <dbReference type="ARBA" id="ARBA00006171"/>
    </source>
</evidence>
<dbReference type="RefSeq" id="WP_149755700.1">
    <property type="nucleotide sequence ID" value="NZ_FOMS01000005.1"/>
</dbReference>
<gene>
    <name evidence="6" type="ORF">SAMN04515678_105170</name>
</gene>
<dbReference type="GO" id="GO:0003824">
    <property type="term" value="F:catalytic activity"/>
    <property type="evidence" value="ECO:0007669"/>
    <property type="project" value="UniProtKB-ARBA"/>
</dbReference>
<dbReference type="InterPro" id="IPR023214">
    <property type="entry name" value="HAD_sf"/>
</dbReference>
<comment type="similarity">
    <text evidence="2">Belongs to the HAD-like hydrolase superfamily. CbbY/CbbZ/Gph/YieH family.</text>
</comment>
<dbReference type="Gene3D" id="3.40.50.1000">
    <property type="entry name" value="HAD superfamily/HAD-like"/>
    <property type="match status" value="1"/>
</dbReference>
<evidence type="ECO:0000256" key="1">
    <source>
        <dbReference type="ARBA" id="ARBA00001946"/>
    </source>
</evidence>
<sequence>MAAALLFDLDGTLLHSDALHMQVFIELYAERGRRIDESYYLSSIHGRHNSETFARDFPDEDPMALSDEKEARFRDRLPAQVDPMPGLPALLDRAAAEGWRVAVVTNAPRLNAEAMLSAIGQRARFDTLVIGDECARPKPDPLPYTEAMALLGARPQDAIAFEDSPSGTRAAQLSGAFTIGVRSSLPHDRLREAGAHASIADFADPALAPILDQRLQTGAAP</sequence>
<dbReference type="SUPFAM" id="SSF56784">
    <property type="entry name" value="HAD-like"/>
    <property type="match status" value="1"/>
</dbReference>
<evidence type="ECO:0000256" key="5">
    <source>
        <dbReference type="ARBA" id="ARBA00023277"/>
    </source>
</evidence>
<dbReference type="AlphaFoldDB" id="A0A1I1WZK0"/>